<sequence length="385" mass="41283">MKIASFALALEIIIRIDRAVASFPTRPNFTTPNEDEDASASASVFASSALNFTAMTKEELIENFISHNGEVEFSNITASPHYGNCTRYFTGGYSVGYAYENDGNTNLTDVHLLPDEGIMLSSGNPLDFEWNDSDGQTTFWGFLGLDLSDADLANVTNTTYGIYDACFIEFGFKCSNEASTPTVSFKYMFGSDEYNEYVDSPFNDAFALILNGENIAKLPSSESSTDVVSINNVNNQLNTQYFHTNDPSDGTIYPQLEADGFTVVLTAVGTPSQDPNEMNTIKIVVGDAGDQALDSWVLLESGTFSCGGPSPGSKSSKRGYSSKSSKGTSTSTKSAKYTKTNAFGSSLQAQEMKASASLVSNSPVVGCGVTVFAILVLAFAFDPLI</sequence>
<dbReference type="Proteomes" id="UP001224775">
    <property type="component" value="Unassembled WGS sequence"/>
</dbReference>
<accession>A0AAD9DAB8</accession>
<dbReference type="AlphaFoldDB" id="A0AAD9DAB8"/>
<dbReference type="EMBL" id="JATAAI010000016">
    <property type="protein sequence ID" value="KAK1740051.1"/>
    <property type="molecule type" value="Genomic_DNA"/>
</dbReference>
<feature type="compositionally biased region" description="Low complexity" evidence="1">
    <location>
        <begin position="307"/>
        <end position="333"/>
    </location>
</feature>
<proteinExistence type="predicted"/>
<protein>
    <submittedName>
        <fullName evidence="3">Choice-of-anchor L domain-containing protein</fullName>
    </submittedName>
</protein>
<evidence type="ECO:0000256" key="1">
    <source>
        <dbReference type="SAM" id="MobiDB-lite"/>
    </source>
</evidence>
<keyword evidence="2" id="KW-1133">Transmembrane helix</keyword>
<dbReference type="NCBIfam" id="NF038133">
    <property type="entry name" value="choice_anch_L"/>
    <property type="match status" value="1"/>
</dbReference>
<keyword evidence="2" id="KW-0472">Membrane</keyword>
<evidence type="ECO:0000256" key="2">
    <source>
        <dbReference type="SAM" id="Phobius"/>
    </source>
</evidence>
<dbReference type="InterPro" id="IPR049804">
    <property type="entry name" value="Choice_anch_L"/>
</dbReference>
<evidence type="ECO:0000313" key="4">
    <source>
        <dbReference type="Proteomes" id="UP001224775"/>
    </source>
</evidence>
<gene>
    <name evidence="3" type="ORF">QTG54_009001</name>
</gene>
<name>A0AAD9DAB8_9STRA</name>
<keyword evidence="4" id="KW-1185">Reference proteome</keyword>
<keyword evidence="2" id="KW-0812">Transmembrane</keyword>
<feature type="region of interest" description="Disordered" evidence="1">
    <location>
        <begin position="306"/>
        <end position="333"/>
    </location>
</feature>
<organism evidence="3 4">
    <name type="scientific">Skeletonema marinoi</name>
    <dbReference type="NCBI Taxonomy" id="267567"/>
    <lineage>
        <taxon>Eukaryota</taxon>
        <taxon>Sar</taxon>
        <taxon>Stramenopiles</taxon>
        <taxon>Ochrophyta</taxon>
        <taxon>Bacillariophyta</taxon>
        <taxon>Coscinodiscophyceae</taxon>
        <taxon>Thalassiosirophycidae</taxon>
        <taxon>Thalassiosirales</taxon>
        <taxon>Skeletonemataceae</taxon>
        <taxon>Skeletonema</taxon>
        <taxon>Skeletonema marinoi-dohrnii complex</taxon>
    </lineage>
</organism>
<comment type="caution">
    <text evidence="3">The sequence shown here is derived from an EMBL/GenBank/DDBJ whole genome shotgun (WGS) entry which is preliminary data.</text>
</comment>
<evidence type="ECO:0000313" key="3">
    <source>
        <dbReference type="EMBL" id="KAK1740051.1"/>
    </source>
</evidence>
<reference evidence="3" key="1">
    <citation type="submission" date="2023-06" db="EMBL/GenBank/DDBJ databases">
        <title>Survivors Of The Sea: Transcriptome response of Skeletonema marinoi to long-term dormancy.</title>
        <authorList>
            <person name="Pinder M.I.M."/>
            <person name="Kourtchenko O."/>
            <person name="Robertson E.K."/>
            <person name="Larsson T."/>
            <person name="Maumus F."/>
            <person name="Osuna-Cruz C.M."/>
            <person name="Vancaester E."/>
            <person name="Stenow R."/>
            <person name="Vandepoele K."/>
            <person name="Ploug H."/>
            <person name="Bruchert V."/>
            <person name="Godhe A."/>
            <person name="Topel M."/>
        </authorList>
    </citation>
    <scope>NUCLEOTIDE SEQUENCE</scope>
    <source>
        <strain evidence="3">R05AC</strain>
    </source>
</reference>
<feature type="transmembrane region" description="Helical" evidence="2">
    <location>
        <begin position="363"/>
        <end position="381"/>
    </location>
</feature>